<evidence type="ECO:0000313" key="1">
    <source>
        <dbReference type="EMBL" id="CBJ88142.1"/>
    </source>
</evidence>
<dbReference type="STRING" id="406817.XNC1_0054"/>
<keyword evidence="2" id="KW-1185">Reference proteome</keyword>
<dbReference type="HOGENOM" id="CLU_2940868_0_0_6"/>
<proteinExistence type="predicted"/>
<sequence>MLIATVISILYRRLRRPALTLILNGPSVCYRPTLICLGGKFSFYDGLKQRLSHLFGQSNI</sequence>
<dbReference type="KEGG" id="xne:XNC1_0054"/>
<dbReference type="Proteomes" id="UP000008075">
    <property type="component" value="Chromosome"/>
</dbReference>
<organism evidence="1 2">
    <name type="scientific">Xenorhabdus nematophila (strain ATCC 19061 / DSM 3370 / CCUG 14189 / LMG 1036 / NCIMB 9965 / AN6)</name>
    <dbReference type="NCBI Taxonomy" id="406817"/>
    <lineage>
        <taxon>Bacteria</taxon>
        <taxon>Pseudomonadati</taxon>
        <taxon>Pseudomonadota</taxon>
        <taxon>Gammaproteobacteria</taxon>
        <taxon>Enterobacterales</taxon>
        <taxon>Morganellaceae</taxon>
        <taxon>Xenorhabdus</taxon>
    </lineage>
</organism>
<dbReference type="AlphaFoldDB" id="D3VG52"/>
<accession>D3VG52</accession>
<evidence type="ECO:0000313" key="2">
    <source>
        <dbReference type="Proteomes" id="UP000008075"/>
    </source>
</evidence>
<name>D3VG52_XENNA</name>
<gene>
    <name evidence="1" type="ordered locus">XNC1_0054</name>
</gene>
<reference evidence="1 2" key="1">
    <citation type="journal article" date="2011" name="PLoS ONE">
        <title>The entomopathogenic bacterial endosymbionts xenorhabdus and photorhabdus: convergent lifestyles from divergent genomes.</title>
        <authorList>
            <person name="Chaston J.M."/>
            <person name="Suen G."/>
            <person name="Tucker S.L."/>
            <person name="Andersen A.W."/>
            <person name="Bhasin A."/>
            <person name="Bode E."/>
            <person name="Bode H.B."/>
            <person name="Brachmann A.O."/>
            <person name="Cowles C.E."/>
            <person name="Cowles K.N."/>
            <person name="Darby C."/>
            <person name="de Leon L."/>
            <person name="Drace K."/>
            <person name="Du Z."/>
            <person name="Givaudan A."/>
            <person name="Herbert Tran E.E."/>
            <person name="Jewell K.A."/>
            <person name="Knack J.J."/>
            <person name="Krasomil-Osterfeld K.C."/>
            <person name="Kukor R."/>
            <person name="Lanois A."/>
            <person name="Latreille P."/>
            <person name="Leimgruber N.K."/>
            <person name="Lipke C.M."/>
            <person name="Liu R."/>
            <person name="Lu X."/>
            <person name="Martens E.C."/>
            <person name="Marri P.R."/>
            <person name="Medigue C."/>
            <person name="Menard M.L."/>
            <person name="Miller N.M."/>
            <person name="Morales-Soto N."/>
            <person name="Norton S."/>
            <person name="Ogier J.C."/>
            <person name="Orchard S.S."/>
            <person name="Park D."/>
            <person name="Park Y."/>
            <person name="Qurollo B.A."/>
            <person name="Sugar D.R."/>
            <person name="Richards G.R."/>
            <person name="Rouy Z."/>
            <person name="Slominski B."/>
            <person name="Slominski K."/>
            <person name="Snyder H."/>
            <person name="Tjaden B.C."/>
            <person name="van der Hoeven R."/>
            <person name="Welch R.D."/>
            <person name="Wheeler C."/>
            <person name="Xiang B."/>
            <person name="Barbazuk B."/>
            <person name="Gaudriault S."/>
            <person name="Goodner B."/>
            <person name="Slater S.C."/>
            <person name="Forst S."/>
            <person name="Goldman B.S."/>
            <person name="Goodrich-Blair H."/>
        </authorList>
    </citation>
    <scope>NUCLEOTIDE SEQUENCE [LARGE SCALE GENOMIC DNA]</scope>
    <source>
        <strain evidence="2">ATCC 19061 / DSM 3370 / CCUG 14189 / LMG 1036 / NCIMB 9965 / AN6</strain>
    </source>
</reference>
<protein>
    <submittedName>
        <fullName evidence="1">Uncharacterized protein</fullName>
    </submittedName>
</protein>
<dbReference type="EMBL" id="FN667742">
    <property type="protein sequence ID" value="CBJ88142.1"/>
    <property type="molecule type" value="Genomic_DNA"/>
</dbReference>